<dbReference type="Pfam" id="PF01966">
    <property type="entry name" value="HD"/>
    <property type="match status" value="1"/>
</dbReference>
<dbReference type="GO" id="GO:0008832">
    <property type="term" value="F:dGTPase activity"/>
    <property type="evidence" value="ECO:0007669"/>
    <property type="project" value="TreeGrafter"/>
</dbReference>
<protein>
    <submittedName>
        <fullName evidence="2">HD phosphohydrolase superfamily protein</fullName>
    </submittedName>
</protein>
<dbReference type="PANTHER" id="PTHR11373:SF4">
    <property type="entry name" value="DEOXYNUCLEOSIDE TRIPHOSPHATE TRIPHOSPHOHYDROLASE SAMHD1"/>
    <property type="match status" value="1"/>
</dbReference>
<dbReference type="InterPro" id="IPR050135">
    <property type="entry name" value="dGTPase-like"/>
</dbReference>
<dbReference type="RefSeq" id="WP_030003907.1">
    <property type="nucleotide sequence ID" value="NC_022549.1"/>
</dbReference>
<dbReference type="SMART" id="SM00471">
    <property type="entry name" value="HDc"/>
    <property type="match status" value="1"/>
</dbReference>
<dbReference type="KEGG" id="abra:BN85300120"/>
<dbReference type="STRING" id="61635.BN85300120"/>
<dbReference type="InterPro" id="IPR045509">
    <property type="entry name" value="HD_assoc_2"/>
</dbReference>
<organism evidence="2 3">
    <name type="scientific">Acholeplasma brassicae</name>
    <dbReference type="NCBI Taxonomy" id="61635"/>
    <lineage>
        <taxon>Bacteria</taxon>
        <taxon>Bacillati</taxon>
        <taxon>Mycoplasmatota</taxon>
        <taxon>Mollicutes</taxon>
        <taxon>Acholeplasmatales</taxon>
        <taxon>Acholeplasmataceae</taxon>
        <taxon>Acholeplasma</taxon>
    </lineage>
</organism>
<evidence type="ECO:0000259" key="1">
    <source>
        <dbReference type="SMART" id="SM00471"/>
    </source>
</evidence>
<sequence length="402" mass="47376">MIRKRDNKKVFRDPIYGYINVEYDFISDLIDSNEFQRLRRIRQLSGVSMVFHGAEHSRFSHSIGVYGLAYKVLQEQQVIKNYLNEYEQVVFLTAALLHDIGHGPYSHSFEHVFGLSHEAYSAKIIKHSTGIASILDQVSESLKEDVCSVILKQGKFKIIEQLISSQLDVDRMDYLERDSYFTGAKYGNIDKDRIIRMMTIKDDIIVFKEGAIHAIENYLISRYHMYWQVYYHPVARSYEIILEQIYLRMLDLIKDKQLDDDYSLYLKNVIENQEDITSYLELDDYYVNGLIKRYRHHKDVILNTLCNDFLDRHLFSYETIKDTSDERILEIKALVNDNNYFYKIDQVSQVTYLLNEFDIVINRINILMKDGEIKKLDQVSPIVKGLSVSGIKTDCKLFFRHV</sequence>
<dbReference type="SUPFAM" id="SSF109604">
    <property type="entry name" value="HD-domain/PDEase-like"/>
    <property type="match status" value="1"/>
</dbReference>
<proteinExistence type="predicted"/>
<gene>
    <name evidence="2" type="ORF">BN85300120</name>
</gene>
<accession>U4KQR3</accession>
<keyword evidence="2" id="KW-0378">Hydrolase</keyword>
<dbReference type="PANTHER" id="PTHR11373">
    <property type="entry name" value="DEOXYNUCLEOSIDE TRIPHOSPHATE TRIPHOSPHOHYDROLASE"/>
    <property type="match status" value="1"/>
</dbReference>
<evidence type="ECO:0000313" key="3">
    <source>
        <dbReference type="Proteomes" id="UP000032737"/>
    </source>
</evidence>
<dbReference type="InterPro" id="IPR003607">
    <property type="entry name" value="HD/PDEase_dom"/>
</dbReference>
<feature type="domain" description="HD/PDEase" evidence="1">
    <location>
        <begin position="54"/>
        <end position="184"/>
    </location>
</feature>
<dbReference type="AlphaFoldDB" id="U4KQR3"/>
<dbReference type="InterPro" id="IPR006674">
    <property type="entry name" value="HD_domain"/>
</dbReference>
<dbReference type="Gene3D" id="1.10.3210.10">
    <property type="entry name" value="Hypothetical protein af1432"/>
    <property type="match status" value="1"/>
</dbReference>
<dbReference type="EMBL" id="FO681348">
    <property type="protein sequence ID" value="CCV65033.1"/>
    <property type="molecule type" value="Genomic_DNA"/>
</dbReference>
<dbReference type="Pfam" id="PF19276">
    <property type="entry name" value="HD_assoc_2"/>
    <property type="match status" value="1"/>
</dbReference>
<keyword evidence="3" id="KW-1185">Reference proteome</keyword>
<name>U4KQR3_9MOLU</name>
<dbReference type="CDD" id="cd00077">
    <property type="entry name" value="HDc"/>
    <property type="match status" value="1"/>
</dbReference>
<dbReference type="HOGENOM" id="CLU_026821_0_0_14"/>
<dbReference type="GO" id="GO:0006203">
    <property type="term" value="P:dGTP catabolic process"/>
    <property type="evidence" value="ECO:0007669"/>
    <property type="project" value="TreeGrafter"/>
</dbReference>
<dbReference type="Proteomes" id="UP000032737">
    <property type="component" value="Chromosome"/>
</dbReference>
<dbReference type="OrthoDB" id="9803619at2"/>
<reference evidence="2 3" key="1">
    <citation type="journal article" date="2013" name="J. Mol. Microbiol. Biotechnol.">
        <title>Analysis of the Complete Genomes of Acholeplasma brassicae , A. palmae and A. laidlawii and Their Comparison to the Obligate Parasites from ' Candidatus Phytoplasma'.</title>
        <authorList>
            <person name="Kube M."/>
            <person name="Siewert C."/>
            <person name="Migdoll A.M."/>
            <person name="Duduk B."/>
            <person name="Holz S."/>
            <person name="Rabus R."/>
            <person name="Seemuller E."/>
            <person name="Mitrovic J."/>
            <person name="Muller I."/>
            <person name="Buttner C."/>
            <person name="Reinhardt R."/>
        </authorList>
    </citation>
    <scope>NUCLEOTIDE SEQUENCE [LARGE SCALE GENOMIC DNA]</scope>
    <source>
        <strain evidence="3">0502</strain>
    </source>
</reference>
<evidence type="ECO:0000313" key="2">
    <source>
        <dbReference type="EMBL" id="CCV65033.1"/>
    </source>
</evidence>